<evidence type="ECO:0000256" key="3">
    <source>
        <dbReference type="ARBA" id="ARBA00023125"/>
    </source>
</evidence>
<proteinExistence type="inferred from homology"/>
<evidence type="ECO:0000259" key="5">
    <source>
        <dbReference type="PROSITE" id="PS50931"/>
    </source>
</evidence>
<keyword evidence="2" id="KW-0805">Transcription regulation</keyword>
<dbReference type="RefSeq" id="WP_115168648.1">
    <property type="nucleotide sequence ID" value="NZ_UGYW01000001.1"/>
</dbReference>
<dbReference type="FunFam" id="1.10.10.10:FF:000001">
    <property type="entry name" value="LysR family transcriptional regulator"/>
    <property type="match status" value="1"/>
</dbReference>
<evidence type="ECO:0000256" key="4">
    <source>
        <dbReference type="ARBA" id="ARBA00023163"/>
    </source>
</evidence>
<evidence type="ECO:0000313" key="7">
    <source>
        <dbReference type="Proteomes" id="UP000254893"/>
    </source>
</evidence>
<feature type="domain" description="HTH lysR-type" evidence="5">
    <location>
        <begin position="5"/>
        <end position="62"/>
    </location>
</feature>
<keyword evidence="4" id="KW-0804">Transcription</keyword>
<dbReference type="AlphaFoldDB" id="A0A380B949"/>
<dbReference type="Pfam" id="PF00126">
    <property type="entry name" value="HTH_1"/>
    <property type="match status" value="1"/>
</dbReference>
<comment type="similarity">
    <text evidence="1">Belongs to the LysR transcriptional regulatory family.</text>
</comment>
<dbReference type="InterPro" id="IPR005119">
    <property type="entry name" value="LysR_subst-bd"/>
</dbReference>
<dbReference type="Gene3D" id="1.10.10.10">
    <property type="entry name" value="Winged helix-like DNA-binding domain superfamily/Winged helix DNA-binding domain"/>
    <property type="match status" value="1"/>
</dbReference>
<organism evidence="6 7">
    <name type="scientific">Sphingobacterium spiritivorum</name>
    <name type="common">Flavobacterium spiritivorum</name>
    <dbReference type="NCBI Taxonomy" id="258"/>
    <lineage>
        <taxon>Bacteria</taxon>
        <taxon>Pseudomonadati</taxon>
        <taxon>Bacteroidota</taxon>
        <taxon>Sphingobacteriia</taxon>
        <taxon>Sphingobacteriales</taxon>
        <taxon>Sphingobacteriaceae</taxon>
        <taxon>Sphingobacterium</taxon>
    </lineage>
</organism>
<dbReference type="EMBL" id="UGYW01000001">
    <property type="protein sequence ID" value="SUI96583.1"/>
    <property type="molecule type" value="Genomic_DNA"/>
</dbReference>
<dbReference type="PANTHER" id="PTHR30346">
    <property type="entry name" value="TRANSCRIPTIONAL DUAL REGULATOR HCAR-RELATED"/>
    <property type="match status" value="1"/>
</dbReference>
<name>A0A380B949_SPHSI</name>
<accession>A0A380B949</accession>
<dbReference type="PROSITE" id="PS50931">
    <property type="entry name" value="HTH_LYSR"/>
    <property type="match status" value="1"/>
</dbReference>
<dbReference type="PANTHER" id="PTHR30346:SF0">
    <property type="entry name" value="HCA OPERON TRANSCRIPTIONAL ACTIVATOR HCAR"/>
    <property type="match status" value="1"/>
</dbReference>
<dbReference type="PRINTS" id="PR00039">
    <property type="entry name" value="HTHLYSR"/>
</dbReference>
<dbReference type="Proteomes" id="UP000254893">
    <property type="component" value="Unassembled WGS sequence"/>
</dbReference>
<gene>
    <name evidence="6" type="primary">benM_1</name>
    <name evidence="6" type="ORF">NCTC11388_00037</name>
</gene>
<evidence type="ECO:0000256" key="2">
    <source>
        <dbReference type="ARBA" id="ARBA00023015"/>
    </source>
</evidence>
<dbReference type="SUPFAM" id="SSF53850">
    <property type="entry name" value="Periplasmic binding protein-like II"/>
    <property type="match status" value="1"/>
</dbReference>
<sequence length="297" mass="34015">MSNQIELRHLIYFSTLAEELHFRKAAERLFISQPGLTRQIKQMEEIYGAVLFERGKRSVQLTNAGQYLKSEVDILLNQLDNIKTQIKKRAEGKITELSIGFIGSAAQSIMPDLLYQLDQEHPLIEVAMNELPNNTQVEYLLHNKLDFGFVRMDTPSSGLVLKKITEEPFSLVIPKNYPIQQDSFHSLQQFRNEAFILFSRDYSNAYYELVMSIFGDHGFVPNVHHKTVNALSIFKLVEKGMGVAIVPSSLRVGYDVPVNFIELHDIPQRSQLSLIWNPKNRNPGIPALLSVLEHYFL</sequence>
<dbReference type="InterPro" id="IPR000847">
    <property type="entry name" value="LysR_HTH_N"/>
</dbReference>
<dbReference type="GO" id="GO:0032993">
    <property type="term" value="C:protein-DNA complex"/>
    <property type="evidence" value="ECO:0007669"/>
    <property type="project" value="TreeGrafter"/>
</dbReference>
<dbReference type="GO" id="GO:0003677">
    <property type="term" value="F:DNA binding"/>
    <property type="evidence" value="ECO:0007669"/>
    <property type="project" value="UniProtKB-KW"/>
</dbReference>
<keyword evidence="3" id="KW-0238">DNA-binding</keyword>
<dbReference type="SUPFAM" id="SSF46785">
    <property type="entry name" value="Winged helix' DNA-binding domain"/>
    <property type="match status" value="1"/>
</dbReference>
<dbReference type="Pfam" id="PF03466">
    <property type="entry name" value="LysR_substrate"/>
    <property type="match status" value="1"/>
</dbReference>
<dbReference type="InterPro" id="IPR036388">
    <property type="entry name" value="WH-like_DNA-bd_sf"/>
</dbReference>
<reference evidence="6 7" key="1">
    <citation type="submission" date="2018-06" db="EMBL/GenBank/DDBJ databases">
        <authorList>
            <consortium name="Pathogen Informatics"/>
            <person name="Doyle S."/>
        </authorList>
    </citation>
    <scope>NUCLEOTIDE SEQUENCE [LARGE SCALE GENOMIC DNA]</scope>
    <source>
        <strain evidence="6 7">NCTC11388</strain>
    </source>
</reference>
<dbReference type="InterPro" id="IPR036390">
    <property type="entry name" value="WH_DNA-bd_sf"/>
</dbReference>
<evidence type="ECO:0000313" key="6">
    <source>
        <dbReference type="EMBL" id="SUI96583.1"/>
    </source>
</evidence>
<evidence type="ECO:0000256" key="1">
    <source>
        <dbReference type="ARBA" id="ARBA00009437"/>
    </source>
</evidence>
<dbReference type="Gene3D" id="3.40.190.10">
    <property type="entry name" value="Periplasmic binding protein-like II"/>
    <property type="match status" value="2"/>
</dbReference>
<protein>
    <submittedName>
        <fullName evidence="6">Ben and cat operon transcriptional regulator</fullName>
    </submittedName>
</protein>
<dbReference type="GO" id="GO:0003700">
    <property type="term" value="F:DNA-binding transcription factor activity"/>
    <property type="evidence" value="ECO:0007669"/>
    <property type="project" value="InterPro"/>
</dbReference>